<evidence type="ECO:0000313" key="6">
    <source>
        <dbReference type="EMBL" id="KAK7503232.1"/>
    </source>
</evidence>
<dbReference type="EMBL" id="JACVVK020000021">
    <property type="protein sequence ID" value="KAK7503232.1"/>
    <property type="molecule type" value="Genomic_DNA"/>
</dbReference>
<sequence length="410" mass="46226">MAPSRRSLMIPVVVLICFAVPHHAAATSTNYPQRESTEERRQSPAANPACGPGFQEPSEPFQVIWNHPDPCESRASGHVPMNFSHYGIVANSNRHFLGDRVKVYYHSGNWPKYSGNQPINGGLPQRVSDSHYIQAAADFRQFFTQNFTGFGVIDFETWRPLFFTNFGSLSVYQQQSRALVRQQHPDYNQSMVDKTAAAEFDRAARMSWLWHQSTGLYPSIYLRHPDKQPVDSMAAWVTSVVKESVRIQAKFTQPNTPIVPFSLIQNNPFDFFNKTILEVAIGLPAEMGASGVILWGSSALYRQAGQCKRLQTYVRDILGPYVRDLTDFMTDCSQQLCGGHGRCVRNDLDFLQPTKTRPKPSSETCGTPHPRFHDYHCRCYSAWAGTCCQRKILLPCQQTPAGVKTELIGK</sequence>
<keyword evidence="2" id="KW-1015">Disulfide bond</keyword>
<evidence type="ECO:0000256" key="2">
    <source>
        <dbReference type="ARBA" id="ARBA00023157"/>
    </source>
</evidence>
<dbReference type="GO" id="GO:0004415">
    <property type="term" value="F:hyalurononglucosaminidase activity"/>
    <property type="evidence" value="ECO:0007669"/>
    <property type="project" value="UniProtKB-UniRule"/>
</dbReference>
<dbReference type="AlphaFoldDB" id="A0ABD0LW95"/>
<keyword evidence="7" id="KW-1185">Reference proteome</keyword>
<dbReference type="SUPFAM" id="SSF51445">
    <property type="entry name" value="(Trans)glycosidases"/>
    <property type="match status" value="1"/>
</dbReference>
<protein>
    <recommendedName>
        <fullName evidence="3">Hyaluronidase</fullName>
        <ecNumber evidence="3">3.2.1.35</ecNumber>
    </recommendedName>
</protein>
<dbReference type="InterPro" id="IPR017853">
    <property type="entry name" value="GH"/>
</dbReference>
<feature type="chain" id="PRO_5044791618" description="Hyaluronidase" evidence="5">
    <location>
        <begin position="27"/>
        <end position="410"/>
    </location>
</feature>
<gene>
    <name evidence="6" type="ORF">BaRGS_00005497</name>
</gene>
<dbReference type="PANTHER" id="PTHR11769:SF35">
    <property type="entry name" value="HYALURONIDASE"/>
    <property type="match status" value="1"/>
</dbReference>
<evidence type="ECO:0000256" key="3">
    <source>
        <dbReference type="RuleBase" id="RU610713"/>
    </source>
</evidence>
<dbReference type="InterPro" id="IPR018155">
    <property type="entry name" value="Hyaluronidase"/>
</dbReference>
<dbReference type="PANTHER" id="PTHR11769">
    <property type="entry name" value="HYALURONIDASE"/>
    <property type="match status" value="1"/>
</dbReference>
<evidence type="ECO:0000313" key="7">
    <source>
        <dbReference type="Proteomes" id="UP001519460"/>
    </source>
</evidence>
<keyword evidence="3" id="KW-0326">Glycosidase</keyword>
<evidence type="ECO:0000256" key="1">
    <source>
        <dbReference type="ARBA" id="ARBA00008871"/>
    </source>
</evidence>
<dbReference type="Gene3D" id="3.20.20.70">
    <property type="entry name" value="Aldolase class I"/>
    <property type="match status" value="2"/>
</dbReference>
<reference evidence="6 7" key="1">
    <citation type="journal article" date="2023" name="Sci. Data">
        <title>Genome assembly of the Korean intertidal mud-creeper Batillaria attramentaria.</title>
        <authorList>
            <person name="Patra A.K."/>
            <person name="Ho P.T."/>
            <person name="Jun S."/>
            <person name="Lee S.J."/>
            <person name="Kim Y."/>
            <person name="Won Y.J."/>
        </authorList>
    </citation>
    <scope>NUCLEOTIDE SEQUENCE [LARGE SCALE GENOMIC DNA]</scope>
    <source>
        <strain evidence="6">Wonlab-2016</strain>
    </source>
</reference>
<comment type="caution">
    <text evidence="6">The sequence shown here is derived from an EMBL/GenBank/DDBJ whole genome shotgun (WGS) entry which is preliminary data.</text>
</comment>
<accession>A0ABD0LW95</accession>
<keyword evidence="3" id="KW-0378">Hydrolase</keyword>
<feature type="region of interest" description="Disordered" evidence="4">
    <location>
        <begin position="27"/>
        <end position="52"/>
    </location>
</feature>
<dbReference type="EC" id="3.2.1.35" evidence="3"/>
<organism evidence="6 7">
    <name type="scientific">Batillaria attramentaria</name>
    <dbReference type="NCBI Taxonomy" id="370345"/>
    <lineage>
        <taxon>Eukaryota</taxon>
        <taxon>Metazoa</taxon>
        <taxon>Spiralia</taxon>
        <taxon>Lophotrochozoa</taxon>
        <taxon>Mollusca</taxon>
        <taxon>Gastropoda</taxon>
        <taxon>Caenogastropoda</taxon>
        <taxon>Sorbeoconcha</taxon>
        <taxon>Cerithioidea</taxon>
        <taxon>Batillariidae</taxon>
        <taxon>Batillaria</taxon>
    </lineage>
</organism>
<evidence type="ECO:0000256" key="4">
    <source>
        <dbReference type="SAM" id="MobiDB-lite"/>
    </source>
</evidence>
<proteinExistence type="inferred from homology"/>
<dbReference type="Pfam" id="PF01630">
    <property type="entry name" value="Glyco_hydro_56"/>
    <property type="match status" value="1"/>
</dbReference>
<dbReference type="InterPro" id="IPR013785">
    <property type="entry name" value="Aldolase_TIM"/>
</dbReference>
<keyword evidence="5" id="KW-0732">Signal</keyword>
<feature type="signal peptide" evidence="5">
    <location>
        <begin position="1"/>
        <end position="26"/>
    </location>
</feature>
<evidence type="ECO:0000256" key="5">
    <source>
        <dbReference type="SAM" id="SignalP"/>
    </source>
</evidence>
<dbReference type="Proteomes" id="UP001519460">
    <property type="component" value="Unassembled WGS sequence"/>
</dbReference>
<comment type="similarity">
    <text evidence="1 3">Belongs to the glycosyl hydrolase 56 family.</text>
</comment>
<name>A0ABD0LW95_9CAEN</name>
<comment type="catalytic activity">
    <reaction evidence="3">
        <text>Random hydrolysis of (1-&gt;4)-linkages between N-acetyl-beta-D-glucosamine and D-glucuronate residues in hyaluronate.</text>
        <dbReference type="EC" id="3.2.1.35"/>
    </reaction>
</comment>